<evidence type="ECO:0000256" key="2">
    <source>
        <dbReference type="SAM" id="MobiDB-lite"/>
    </source>
</evidence>
<keyword evidence="6" id="KW-1185">Reference proteome</keyword>
<evidence type="ECO:0000256" key="1">
    <source>
        <dbReference type="PROSITE-ProRule" id="PRU00339"/>
    </source>
</evidence>
<dbReference type="Proteomes" id="UP000268285">
    <property type="component" value="Unassembled WGS sequence"/>
</dbReference>
<dbReference type="PANTHER" id="PTHR22939:SF129">
    <property type="entry name" value="SERINE PROTEASE HTRA2, MITOCHONDRIAL"/>
    <property type="match status" value="1"/>
</dbReference>
<keyword evidence="3" id="KW-0812">Transmembrane</keyword>
<feature type="transmembrane region" description="Helical" evidence="3">
    <location>
        <begin position="390"/>
        <end position="411"/>
    </location>
</feature>
<dbReference type="InterPro" id="IPR019734">
    <property type="entry name" value="TPR_rpt"/>
</dbReference>
<dbReference type="Gene3D" id="2.40.10.10">
    <property type="entry name" value="Trypsin-like serine proteases"/>
    <property type="match status" value="2"/>
</dbReference>
<feature type="chain" id="PRO_5019863970" evidence="4">
    <location>
        <begin position="42"/>
        <end position="514"/>
    </location>
</feature>
<keyword evidence="3" id="KW-0472">Membrane</keyword>
<keyword evidence="3" id="KW-1133">Transmembrane helix</keyword>
<dbReference type="RefSeq" id="WP_122501912.1">
    <property type="nucleotide sequence ID" value="NZ_JAIENV010000141.1"/>
</dbReference>
<dbReference type="Gene3D" id="1.25.40.10">
    <property type="entry name" value="Tetratricopeptide repeat domain"/>
    <property type="match status" value="1"/>
</dbReference>
<proteinExistence type="predicted"/>
<dbReference type="InterPro" id="IPR011990">
    <property type="entry name" value="TPR-like_helical_dom_sf"/>
</dbReference>
<evidence type="ECO:0000313" key="6">
    <source>
        <dbReference type="Proteomes" id="UP000268285"/>
    </source>
</evidence>
<evidence type="ECO:0000256" key="3">
    <source>
        <dbReference type="SAM" id="Phobius"/>
    </source>
</evidence>
<evidence type="ECO:0000313" key="5">
    <source>
        <dbReference type="EMBL" id="VBA47526.1"/>
    </source>
</evidence>
<dbReference type="InterPro" id="IPR043504">
    <property type="entry name" value="Peptidase_S1_PA_chymotrypsin"/>
</dbReference>
<gene>
    <name evidence="5" type="ORF">LAUMK142_00801</name>
</gene>
<dbReference type="Pfam" id="PF13365">
    <property type="entry name" value="Trypsin_2"/>
    <property type="match status" value="1"/>
</dbReference>
<dbReference type="InterPro" id="IPR009003">
    <property type="entry name" value="Peptidase_S1_PA"/>
</dbReference>
<sequence length="514" mass="54123">MARRASRPRERYLPSCCVRTFVLLIAAALALLAGSPGIAFADGGRPQANPEQRAAAMIRPAVMYLAAQAHGQVRLPDGQLLSALGEGSGIPFTATWTCTGFVVNPDGWVATAGHCVDPQTAKQLILKRAVTEFLTQLPNSPAGQNPAATLDWLTKNARVEGQTPDRGPEISLMLGYGTGTKLAEKLPATVVDFRPMGKGDVALLKVQKHNLPSSELGTDADVSIGAPVLAVGFPETTQRVTGMSLDPTNKSGKVSKKSTMESSPIYEIDAPVAEGMSGGPTVELNGKVIGVNSFGPVGEPQPFNFIAPADSLAALLAGKGVKPMLGPADLYYRQGLNHYFSGQYSDAIYDFDQALALSPDYPGVADLKTSAANLRQQYGDAPVFLRSKPVWYTVSGVLLLLTVGGWVTFMVRKSRRQRRTEAEAEAMAEAEAEAEAIAEAEAEAERHAEAAAEATAADARPPRATGTVRPLGLVPAPSSEPHFCANCGAALHPAEKFCPNCGRKIPAGESAKPA</sequence>
<dbReference type="PROSITE" id="PS50005">
    <property type="entry name" value="TPR"/>
    <property type="match status" value="1"/>
</dbReference>
<keyword evidence="4" id="KW-0732">Signal</keyword>
<reference evidence="5 6" key="1">
    <citation type="submission" date="2018-09" db="EMBL/GenBank/DDBJ databases">
        <authorList>
            <person name="Tagini F."/>
        </authorList>
    </citation>
    <scope>NUCLEOTIDE SEQUENCE [LARGE SCALE GENOMIC DNA]</scope>
    <source>
        <strain evidence="5 6">MK142</strain>
    </source>
</reference>
<name>A0A498QIL5_9MYCO</name>
<protein>
    <submittedName>
        <fullName evidence="5">Uncharacterized protein</fullName>
    </submittedName>
</protein>
<dbReference type="EMBL" id="UPHU01000001">
    <property type="protein sequence ID" value="VBA47526.1"/>
    <property type="molecule type" value="Genomic_DNA"/>
</dbReference>
<organism evidence="5 6">
    <name type="scientific">Mycobacterium pseudokansasii</name>
    <dbReference type="NCBI Taxonomy" id="2341080"/>
    <lineage>
        <taxon>Bacteria</taxon>
        <taxon>Bacillati</taxon>
        <taxon>Actinomycetota</taxon>
        <taxon>Actinomycetes</taxon>
        <taxon>Mycobacteriales</taxon>
        <taxon>Mycobacteriaceae</taxon>
        <taxon>Mycobacterium</taxon>
    </lineage>
</organism>
<dbReference type="OrthoDB" id="3497273at2"/>
<dbReference type="PANTHER" id="PTHR22939">
    <property type="entry name" value="SERINE PROTEASE FAMILY S1C HTRA-RELATED"/>
    <property type="match status" value="1"/>
</dbReference>
<dbReference type="AlphaFoldDB" id="A0A498QIL5"/>
<keyword evidence="1" id="KW-0802">TPR repeat</keyword>
<feature type="region of interest" description="Disordered" evidence="2">
    <location>
        <begin position="439"/>
        <end position="470"/>
    </location>
</feature>
<dbReference type="SUPFAM" id="SSF48452">
    <property type="entry name" value="TPR-like"/>
    <property type="match status" value="1"/>
</dbReference>
<dbReference type="SMART" id="SM00028">
    <property type="entry name" value="TPR"/>
    <property type="match status" value="1"/>
</dbReference>
<feature type="repeat" description="TPR" evidence="1">
    <location>
        <begin position="328"/>
        <end position="361"/>
    </location>
</feature>
<dbReference type="PROSITE" id="PS50293">
    <property type="entry name" value="TPR_REGION"/>
    <property type="match status" value="1"/>
</dbReference>
<feature type="signal peptide" evidence="4">
    <location>
        <begin position="1"/>
        <end position="41"/>
    </location>
</feature>
<accession>A0A498QIL5</accession>
<dbReference type="SUPFAM" id="SSF50494">
    <property type="entry name" value="Trypsin-like serine proteases"/>
    <property type="match status" value="1"/>
</dbReference>
<evidence type="ECO:0000256" key="4">
    <source>
        <dbReference type="SAM" id="SignalP"/>
    </source>
</evidence>